<protein>
    <submittedName>
        <fullName evidence="1">Uncharacterized protein</fullName>
    </submittedName>
</protein>
<accession>A0A2H1GHT0</accession>
<proteinExistence type="predicted"/>
<dbReference type="EMBL" id="LT854257">
    <property type="protein sequence ID" value="SMR53100.1"/>
    <property type="molecule type" value="Genomic_DNA"/>
</dbReference>
<sequence length="404" mass="45861">MRKWSLLCRTILENRRLARHVRGIEAYLDEIEDDARLPHMASRSIHHEALMKMVTKELTMHRSWVWNWLQTQHDRAWAASRHADGMVGMFADVLPPVFGPEVYLGILVLACPRLRTLVLSGPTTSVLEPLHALASAVQSVKIDGTKCRFGGFSSVGKVHFTEDDIEDEGTNWGVDNVGMALWWPRIKELAVEGLEDVVQNPVLGPDFESTLTTLHATEAITSVEDLIILLRPCRQLRTFNFSWDGSYDVHREPDWRALAAALQEFNPKLTSLRIDVAHEENLRAVFDGALPPGFEALGVSEQQEILEINNKGMGCLTALKRLRRLAVPHFALFGWFDDVNERDHDWTLAEILPSSLEELDIFCADVSFKKEEMALLGAAGTENLLRMTIWNCLRTKRYSRRLTE</sequence>
<dbReference type="InterPro" id="IPR032675">
    <property type="entry name" value="LRR_dom_sf"/>
</dbReference>
<evidence type="ECO:0000313" key="1">
    <source>
        <dbReference type="EMBL" id="SMR53100.1"/>
    </source>
</evidence>
<organism evidence="1 2">
    <name type="scientific">Zymoseptoria tritici ST99CH_1E4</name>
    <dbReference type="NCBI Taxonomy" id="1276532"/>
    <lineage>
        <taxon>Eukaryota</taxon>
        <taxon>Fungi</taxon>
        <taxon>Dikarya</taxon>
        <taxon>Ascomycota</taxon>
        <taxon>Pezizomycotina</taxon>
        <taxon>Dothideomycetes</taxon>
        <taxon>Dothideomycetidae</taxon>
        <taxon>Mycosphaerellales</taxon>
        <taxon>Mycosphaerellaceae</taxon>
        <taxon>Zymoseptoria</taxon>
    </lineage>
</organism>
<dbReference type="AlphaFoldDB" id="A0A2H1GHT0"/>
<reference evidence="2" key="1">
    <citation type="submission" date="2017-05" db="EMBL/GenBank/DDBJ databases">
        <authorList>
            <person name="Song R."/>
            <person name="Chenine A.L."/>
            <person name="Ruprecht R.M."/>
        </authorList>
    </citation>
    <scope>NUCLEOTIDE SEQUENCE [LARGE SCALE GENOMIC DNA]</scope>
</reference>
<evidence type="ECO:0000313" key="2">
    <source>
        <dbReference type="Proteomes" id="UP000245764"/>
    </source>
</evidence>
<name>A0A2H1GHT0_ZYMTR</name>
<dbReference type="Proteomes" id="UP000245764">
    <property type="component" value="Chromosome 5"/>
</dbReference>
<dbReference type="Gene3D" id="3.80.10.10">
    <property type="entry name" value="Ribonuclease Inhibitor"/>
    <property type="match status" value="1"/>
</dbReference>
<gene>
    <name evidence="1" type="ORF">ZT1E4_G6375</name>
</gene>